<keyword evidence="2" id="KW-1185">Reference proteome</keyword>
<dbReference type="InterPro" id="IPR011042">
    <property type="entry name" value="6-blade_b-propeller_TolB-like"/>
</dbReference>
<dbReference type="Proteomes" id="UP000183047">
    <property type="component" value="Unassembled WGS sequence"/>
</dbReference>
<evidence type="ECO:0000313" key="2">
    <source>
        <dbReference type="Proteomes" id="UP000183047"/>
    </source>
</evidence>
<dbReference type="PROSITE" id="PS51257">
    <property type="entry name" value="PROKAR_LIPOPROTEIN"/>
    <property type="match status" value="1"/>
</dbReference>
<dbReference type="EMBL" id="FMUR01000012">
    <property type="protein sequence ID" value="SCY30203.1"/>
    <property type="molecule type" value="Genomic_DNA"/>
</dbReference>
<dbReference type="SUPFAM" id="SSF63825">
    <property type="entry name" value="YWTD domain"/>
    <property type="match status" value="1"/>
</dbReference>
<reference evidence="2" key="1">
    <citation type="submission" date="2016-10" db="EMBL/GenBank/DDBJ databases">
        <authorList>
            <person name="Varghese N."/>
            <person name="Submissions S."/>
        </authorList>
    </citation>
    <scope>NUCLEOTIDE SEQUENCE [LARGE SCALE GENOMIC DNA]</scope>
    <source>
        <strain evidence="2">XBD2006</strain>
    </source>
</reference>
<dbReference type="OrthoDB" id="1997106at2"/>
<dbReference type="Gene3D" id="2.120.10.30">
    <property type="entry name" value="TolB, C-terminal domain"/>
    <property type="match status" value="1"/>
</dbReference>
<evidence type="ECO:0000313" key="1">
    <source>
        <dbReference type="EMBL" id="SCY30203.1"/>
    </source>
</evidence>
<sequence>MIQKSFCKKIIYIFILVFAVMPTSFGCSKPTESTEVSAQKALENPVPAPTPYNSESFIEESSLTCDGEDPIAAASEYTPGKNYDSKLSVPTYLTNIDDTWFIVDCYHNRVIYSDSLETPLNEWNIMTSDATRPHTIASDGKVYMIDDTDNNRILIFEKVDGKFIHTQSFYDIGIRPHYTVYDEATDTFYVWSSMTGELFCFRTDSSTGRVYLTDKRKIDSLDGIYIRSFSVIDGDIYLVSGVSEEGAEATILQCDLATFEVKQIYAVPDELAGMVQITKIQDFYYISVSTDKTGNQDVATIVRTKSLNDLAAGEYEDIYSKYFIGGGTPYYISSVGDTYFLTEHRLKDHSVWSFKVEDNEIADVQPIF</sequence>
<proteinExistence type="predicted"/>
<name>A0A1G5ETA7_9FIRM</name>
<organism evidence="1 2">
    <name type="scientific">Butyrivibrio hungatei</name>
    <dbReference type="NCBI Taxonomy" id="185008"/>
    <lineage>
        <taxon>Bacteria</taxon>
        <taxon>Bacillati</taxon>
        <taxon>Bacillota</taxon>
        <taxon>Clostridia</taxon>
        <taxon>Lachnospirales</taxon>
        <taxon>Lachnospiraceae</taxon>
        <taxon>Butyrivibrio</taxon>
    </lineage>
</organism>
<dbReference type="RefSeq" id="WP_074462644.1">
    <property type="nucleotide sequence ID" value="NZ_FMUR01000012.1"/>
</dbReference>
<gene>
    <name evidence="1" type="ORF">SAMN02910451_02076</name>
</gene>
<dbReference type="AlphaFoldDB" id="A0A1G5ETA7"/>
<protein>
    <submittedName>
        <fullName evidence="1">Uncharacterized protein</fullName>
    </submittedName>
</protein>
<accession>A0A1G5ETA7</accession>